<keyword evidence="4" id="KW-0808">Transferase</keyword>
<dbReference type="EC" id="2.4.1.21" evidence="2"/>
<evidence type="ECO:0000256" key="2">
    <source>
        <dbReference type="ARBA" id="ARBA00012588"/>
    </source>
</evidence>
<dbReference type="Gene3D" id="3.40.50.2000">
    <property type="entry name" value="Glycogen Phosphorylase B"/>
    <property type="match status" value="1"/>
</dbReference>
<accession>A0A173TTJ8</accession>
<dbReference type="GO" id="GO:0009011">
    <property type="term" value="F:alpha-1,4-glucan glucosyltransferase (ADP-glucose donor) activity"/>
    <property type="evidence" value="ECO:0007669"/>
    <property type="project" value="UniProtKB-EC"/>
</dbReference>
<comment type="catalytic activity">
    <reaction evidence="1">
        <text>[(1-&gt;4)-alpha-D-glucosyl](n) + ADP-alpha-D-glucose = [(1-&gt;4)-alpha-D-glucosyl](n+1) + ADP + H(+)</text>
        <dbReference type="Rhea" id="RHEA:18189"/>
        <dbReference type="Rhea" id="RHEA-COMP:9584"/>
        <dbReference type="Rhea" id="RHEA-COMP:9587"/>
        <dbReference type="ChEBI" id="CHEBI:15378"/>
        <dbReference type="ChEBI" id="CHEBI:15444"/>
        <dbReference type="ChEBI" id="CHEBI:57498"/>
        <dbReference type="ChEBI" id="CHEBI:456216"/>
        <dbReference type="EC" id="2.4.1.21"/>
    </reaction>
</comment>
<sequence>MRVYEFARKYNMTSKEVVTVCQELGIEVKAQSKLNDESLEVLNGRLSQGKDTEVKEIKEVVKPTVIKRQKVKKPMLYVVTECEPFTNLGELGKVSKAFVEAQEGDVIVALPKYLNISETFGNEMDWLMDLPVKFGTHEARASIFKLVEGNVTYLFVGNDHYFHRNEIYGFADDVERFAFFNRAILDVLPLLGMQVGEIQVNEWHTSMLPLMLHVDYHQHPYFSKVKTTLNIHNLEYQGWYDASILTEVLGISREYYDNGLTRMGDSVNLLKSGIETAHKVVLTDISAGQMKLDGMVNSGITAVLENKVLNQAV</sequence>
<evidence type="ECO:0000313" key="6">
    <source>
        <dbReference type="Proteomes" id="UP000487649"/>
    </source>
</evidence>
<evidence type="ECO:0000256" key="3">
    <source>
        <dbReference type="ARBA" id="ARBA00022676"/>
    </source>
</evidence>
<name>A0A173TTJ8_9FIRM</name>
<dbReference type="GeneID" id="60058971"/>
<protein>
    <recommendedName>
        <fullName evidence="2">starch synthase</fullName>
        <ecNumber evidence="2">2.4.1.21</ecNumber>
    </recommendedName>
</protein>
<dbReference type="Proteomes" id="UP000487649">
    <property type="component" value="Unassembled WGS sequence"/>
</dbReference>
<organism evidence="5 6">
    <name type="scientific">Turicibacter sanguinis</name>
    <dbReference type="NCBI Taxonomy" id="154288"/>
    <lineage>
        <taxon>Bacteria</taxon>
        <taxon>Bacillati</taxon>
        <taxon>Bacillota</taxon>
        <taxon>Erysipelotrichia</taxon>
        <taxon>Erysipelotrichales</taxon>
        <taxon>Turicibacteraceae</taxon>
        <taxon>Turicibacter</taxon>
    </lineage>
</organism>
<dbReference type="PANTHER" id="PTHR45825:SF11">
    <property type="entry name" value="ALPHA AMYLASE DOMAIN-CONTAINING PROTEIN"/>
    <property type="match status" value="1"/>
</dbReference>
<dbReference type="RefSeq" id="WP_006784369.1">
    <property type="nucleotide sequence ID" value="NZ_CABJBH010000011.1"/>
</dbReference>
<gene>
    <name evidence="5" type="ORF">GMA92_07880</name>
</gene>
<dbReference type="OrthoDB" id="9808590at2"/>
<evidence type="ECO:0000256" key="4">
    <source>
        <dbReference type="ARBA" id="ARBA00022679"/>
    </source>
</evidence>
<evidence type="ECO:0000313" key="5">
    <source>
        <dbReference type="EMBL" id="MTK21337.1"/>
    </source>
</evidence>
<reference evidence="5 6" key="1">
    <citation type="journal article" date="2019" name="Nat. Med.">
        <title>A library of human gut bacterial isolates paired with longitudinal multiomics data enables mechanistic microbiome research.</title>
        <authorList>
            <person name="Poyet M."/>
            <person name="Groussin M."/>
            <person name="Gibbons S.M."/>
            <person name="Avila-Pacheco J."/>
            <person name="Jiang X."/>
            <person name="Kearney S.M."/>
            <person name="Perrotta A.R."/>
            <person name="Berdy B."/>
            <person name="Zhao S."/>
            <person name="Lieberman T.D."/>
            <person name="Swanson P.K."/>
            <person name="Smith M."/>
            <person name="Roesemann S."/>
            <person name="Alexander J.E."/>
            <person name="Rich S.A."/>
            <person name="Livny J."/>
            <person name="Vlamakis H."/>
            <person name="Clish C."/>
            <person name="Bullock K."/>
            <person name="Deik A."/>
            <person name="Scott J."/>
            <person name="Pierce K.A."/>
            <person name="Xavier R.J."/>
            <person name="Alm E.J."/>
        </authorList>
    </citation>
    <scope>NUCLEOTIDE SEQUENCE [LARGE SCALE GENOMIC DNA]</scope>
    <source>
        <strain evidence="5 6">BIOML-A198</strain>
    </source>
</reference>
<dbReference type="EMBL" id="WMQE01000015">
    <property type="protein sequence ID" value="MTK21337.1"/>
    <property type="molecule type" value="Genomic_DNA"/>
</dbReference>
<dbReference type="SUPFAM" id="SSF53756">
    <property type="entry name" value="UDP-Glycosyltransferase/glycogen phosphorylase"/>
    <property type="match status" value="1"/>
</dbReference>
<dbReference type="InterPro" id="IPR006847">
    <property type="entry name" value="IF2_N"/>
</dbReference>
<dbReference type="InterPro" id="IPR013534">
    <property type="entry name" value="Starch_synth_cat_dom"/>
</dbReference>
<proteinExistence type="predicted"/>
<dbReference type="Gene3D" id="1.10.10.2480">
    <property type="match status" value="1"/>
</dbReference>
<comment type="caution">
    <text evidence="5">The sequence shown here is derived from an EMBL/GenBank/DDBJ whole genome shotgun (WGS) entry which is preliminary data.</text>
</comment>
<evidence type="ECO:0000256" key="1">
    <source>
        <dbReference type="ARBA" id="ARBA00001478"/>
    </source>
</evidence>
<dbReference type="Pfam" id="PF08323">
    <property type="entry name" value="Glyco_transf_5"/>
    <property type="match status" value="1"/>
</dbReference>
<dbReference type="PANTHER" id="PTHR45825">
    <property type="entry name" value="GRANULE-BOUND STARCH SYNTHASE 1, CHLOROPLASTIC/AMYLOPLASTIC"/>
    <property type="match status" value="1"/>
</dbReference>
<dbReference type="Pfam" id="PF04760">
    <property type="entry name" value="IF2_N"/>
    <property type="match status" value="1"/>
</dbReference>
<keyword evidence="3" id="KW-0328">Glycosyltransferase</keyword>
<dbReference type="AlphaFoldDB" id="A0A173TTJ8"/>